<evidence type="ECO:0000256" key="4">
    <source>
        <dbReference type="ARBA" id="ARBA00031047"/>
    </source>
</evidence>
<feature type="compositionally biased region" description="Polar residues" evidence="6">
    <location>
        <begin position="316"/>
        <end position="330"/>
    </location>
</feature>
<evidence type="ECO:0000256" key="3">
    <source>
        <dbReference type="ARBA" id="ARBA00023274"/>
    </source>
</evidence>
<evidence type="ECO:0000313" key="8">
    <source>
        <dbReference type="Proteomes" id="UP000818029"/>
    </source>
</evidence>
<proteinExistence type="inferred from homology"/>
<dbReference type="GeneID" id="121220732"/>
<evidence type="ECO:0000256" key="6">
    <source>
        <dbReference type="SAM" id="MobiDB-lite"/>
    </source>
</evidence>
<keyword evidence="2" id="KW-0689">Ribosomal protein</keyword>
<comment type="similarity">
    <text evidence="1">Belongs to the bacterial ribosomal protein bL9 family.</text>
</comment>
<dbReference type="InterPro" id="IPR020070">
    <property type="entry name" value="Ribosomal_bL9_N"/>
</dbReference>
<dbReference type="PANTHER" id="PTHR21368">
    <property type="entry name" value="50S RIBOSOMAL PROTEIN L9"/>
    <property type="match status" value="1"/>
</dbReference>
<gene>
    <name evidence="9" type="primary">LOC121220732</name>
</gene>
<evidence type="ECO:0000256" key="1">
    <source>
        <dbReference type="ARBA" id="ARBA00010605"/>
    </source>
</evidence>
<dbReference type="InterPro" id="IPR000244">
    <property type="entry name" value="Ribosomal_bL9"/>
</dbReference>
<feature type="region of interest" description="Disordered" evidence="6">
    <location>
        <begin position="275"/>
        <end position="330"/>
    </location>
</feature>
<sequence length="330" mass="37815">MQPLFYACQGIRYRKLDVILTTSIEKLGKVGETVKVAPDYFRNHLMPKLLAVPNIDKFAYLIKEQRKIYQPKEEEVQVVTKNMEDKSKVYEKAAYRLLNGRLVLRRSINVEKFRAQSTKDDPIELRSPVTKDEIVAEVGRQLCVQIDPENLHLPTPLETFGLFDVQLRMPKCKMTKQSFNGKGTRAVKPLELVHIDVCGLMNDLGMPSPHIEQRCEKVGLTDRIVHVCRISKGIKDGLFYKSKEKTVIVSTHATFFAESCLNGSKPRSKNVLKELSGNKQNPTETVPEPNPNSRLPNDQHYRMLRQSRRVSRRPEFSQSSESIFNTESTN</sequence>
<dbReference type="InterPro" id="IPR009027">
    <property type="entry name" value="Ribosomal_bL9/RNase_H1_N"/>
</dbReference>
<reference evidence="8" key="1">
    <citation type="journal article" date="2020" name="Nat. Genet.">
        <title>Genomic diversifications of five Gossypium allopolyploid species and their impact on cotton improvement.</title>
        <authorList>
            <person name="Chen Z.J."/>
            <person name="Sreedasyam A."/>
            <person name="Ando A."/>
            <person name="Song Q."/>
            <person name="De Santiago L.M."/>
            <person name="Hulse-Kemp A.M."/>
            <person name="Ding M."/>
            <person name="Ye W."/>
            <person name="Kirkbride R.C."/>
            <person name="Jenkins J."/>
            <person name="Plott C."/>
            <person name="Lovell J."/>
            <person name="Lin Y.M."/>
            <person name="Vaughn R."/>
            <person name="Liu B."/>
            <person name="Simpson S."/>
            <person name="Scheffler B.E."/>
            <person name="Wen L."/>
            <person name="Saski C.A."/>
            <person name="Grover C.E."/>
            <person name="Hu G."/>
            <person name="Conover J.L."/>
            <person name="Carlson J.W."/>
            <person name="Shu S."/>
            <person name="Boston L.B."/>
            <person name="Williams M."/>
            <person name="Peterson D.G."/>
            <person name="McGee K."/>
            <person name="Jones D.C."/>
            <person name="Wendel J.F."/>
            <person name="Stelly D.M."/>
            <person name="Grimwood J."/>
            <person name="Schmutz J."/>
        </authorList>
    </citation>
    <scope>NUCLEOTIDE SEQUENCE [LARGE SCALE GENOMIC DNA]</scope>
    <source>
        <strain evidence="8">cv. TM-1</strain>
    </source>
</reference>
<dbReference type="Pfam" id="PF01281">
    <property type="entry name" value="Ribosomal_L9_N"/>
    <property type="match status" value="1"/>
</dbReference>
<feature type="domain" description="Ribosomal protein L9" evidence="7">
    <location>
        <begin position="17"/>
        <end position="53"/>
    </location>
</feature>
<evidence type="ECO:0000256" key="2">
    <source>
        <dbReference type="ARBA" id="ARBA00022980"/>
    </source>
</evidence>
<dbReference type="Gene3D" id="3.40.5.10">
    <property type="entry name" value="Ribosomal protein L9, N-terminal domain"/>
    <property type="match status" value="1"/>
</dbReference>
<keyword evidence="3" id="KW-0687">Ribonucleoprotein</keyword>
<feature type="compositionally biased region" description="Basic residues" evidence="6">
    <location>
        <begin position="302"/>
        <end position="311"/>
    </location>
</feature>
<dbReference type="InterPro" id="IPR036935">
    <property type="entry name" value="Ribosomal_bL9_N_sf"/>
</dbReference>
<evidence type="ECO:0000256" key="5">
    <source>
        <dbReference type="ARBA" id="ARBA00035193"/>
    </source>
</evidence>
<dbReference type="SUPFAM" id="SSF55658">
    <property type="entry name" value="L9 N-domain-like"/>
    <property type="match status" value="1"/>
</dbReference>
<dbReference type="RefSeq" id="XP_040956100.1">
    <property type="nucleotide sequence ID" value="XM_041100166.1"/>
</dbReference>
<dbReference type="Proteomes" id="UP000818029">
    <property type="component" value="Chromosome D09"/>
</dbReference>
<protein>
    <recommendedName>
        <fullName evidence="5">Large ribosomal subunit protein bL9c</fullName>
    </recommendedName>
    <alternativeName>
        <fullName evidence="4">CL9</fullName>
    </alternativeName>
</protein>
<evidence type="ECO:0000313" key="9">
    <source>
        <dbReference type="RefSeq" id="XP_040956100.1"/>
    </source>
</evidence>
<evidence type="ECO:0000259" key="7">
    <source>
        <dbReference type="Pfam" id="PF01281"/>
    </source>
</evidence>
<organism evidence="8 9">
    <name type="scientific">Gossypium hirsutum</name>
    <name type="common">Upland cotton</name>
    <name type="synonym">Gossypium mexicanum</name>
    <dbReference type="NCBI Taxonomy" id="3635"/>
    <lineage>
        <taxon>Eukaryota</taxon>
        <taxon>Viridiplantae</taxon>
        <taxon>Streptophyta</taxon>
        <taxon>Embryophyta</taxon>
        <taxon>Tracheophyta</taxon>
        <taxon>Spermatophyta</taxon>
        <taxon>Magnoliopsida</taxon>
        <taxon>eudicotyledons</taxon>
        <taxon>Gunneridae</taxon>
        <taxon>Pentapetalae</taxon>
        <taxon>rosids</taxon>
        <taxon>malvids</taxon>
        <taxon>Malvales</taxon>
        <taxon>Malvaceae</taxon>
        <taxon>Malvoideae</taxon>
        <taxon>Gossypium</taxon>
    </lineage>
</organism>
<accession>A0ABM3AMM2</accession>
<keyword evidence="8" id="KW-1185">Reference proteome</keyword>
<name>A0ABM3AMM2_GOSHI</name>
<reference evidence="9" key="2">
    <citation type="submission" date="2025-08" db="UniProtKB">
        <authorList>
            <consortium name="RefSeq"/>
        </authorList>
    </citation>
    <scope>IDENTIFICATION</scope>
</reference>